<sequence>MPPAEGARPSFFYDLGDPESYLAAERLSGLLPLAEWVPVAASGLPEGGIADRPGRRAAIEALAVKRGVQPLRWPRPWPGETRRALVVATYAKQIGRATAFSLAAFRQAFAGGRDLADDDTLLLAAAACEVHPNAVVKALEREAVLGAALDLATAAAVAAGVKRVPALVWEGQVFHGDVGVDVLADQLQVAQGRAAAIAEALARRPAP</sequence>
<reference evidence="2 3" key="2">
    <citation type="submission" date="2023-10" db="EMBL/GenBank/DDBJ databases">
        <authorList>
            <person name="Han X.F."/>
        </authorList>
    </citation>
    <scope>NUCLEOTIDE SEQUENCE [LARGE SCALE GENOMIC DNA]</scope>
    <source>
        <strain evidence="2 3">KCTC 39840</strain>
    </source>
</reference>
<organism evidence="2 3">
    <name type="scientific">Conexibacter stalactiti</name>
    <dbReference type="NCBI Taxonomy" id="1940611"/>
    <lineage>
        <taxon>Bacteria</taxon>
        <taxon>Bacillati</taxon>
        <taxon>Actinomycetota</taxon>
        <taxon>Thermoleophilia</taxon>
        <taxon>Solirubrobacterales</taxon>
        <taxon>Conexibacteraceae</taxon>
        <taxon>Conexibacter</taxon>
    </lineage>
</organism>
<feature type="domain" description="DSBA-like thioredoxin" evidence="1">
    <location>
        <begin position="57"/>
        <end position="188"/>
    </location>
</feature>
<comment type="caution">
    <text evidence="2">The sequence shown here is derived from an EMBL/GenBank/DDBJ whole genome shotgun (WGS) entry which is preliminary data.</text>
</comment>
<protein>
    <submittedName>
        <fullName evidence="2">DsbA family protein</fullName>
    </submittedName>
</protein>
<dbReference type="Pfam" id="PF01323">
    <property type="entry name" value="DSBA"/>
    <property type="match status" value="1"/>
</dbReference>
<proteinExistence type="predicted"/>
<dbReference type="Gene3D" id="3.40.30.10">
    <property type="entry name" value="Glutaredoxin"/>
    <property type="match status" value="1"/>
</dbReference>
<dbReference type="RefSeq" id="WP_318596706.1">
    <property type="nucleotide sequence ID" value="NZ_JAWSTH010000017.1"/>
</dbReference>
<evidence type="ECO:0000313" key="3">
    <source>
        <dbReference type="Proteomes" id="UP001284601"/>
    </source>
</evidence>
<gene>
    <name evidence="2" type="ORF">R7226_08820</name>
</gene>
<dbReference type="InterPro" id="IPR001853">
    <property type="entry name" value="DSBA-like_thioredoxin_dom"/>
</dbReference>
<dbReference type="SUPFAM" id="SSF52833">
    <property type="entry name" value="Thioredoxin-like"/>
    <property type="match status" value="1"/>
</dbReference>
<evidence type="ECO:0000313" key="2">
    <source>
        <dbReference type="EMBL" id="MDW5594437.1"/>
    </source>
</evidence>
<dbReference type="EMBL" id="JAWSTH010000017">
    <property type="protein sequence ID" value="MDW5594437.1"/>
    <property type="molecule type" value="Genomic_DNA"/>
</dbReference>
<evidence type="ECO:0000259" key="1">
    <source>
        <dbReference type="Pfam" id="PF01323"/>
    </source>
</evidence>
<keyword evidence="3" id="KW-1185">Reference proteome</keyword>
<accession>A0ABU4HMB3</accession>
<dbReference type="Proteomes" id="UP001284601">
    <property type="component" value="Unassembled WGS sequence"/>
</dbReference>
<name>A0ABU4HMB3_9ACTN</name>
<dbReference type="InterPro" id="IPR036249">
    <property type="entry name" value="Thioredoxin-like_sf"/>
</dbReference>
<reference evidence="3" key="1">
    <citation type="submission" date="2023-07" db="EMBL/GenBank/DDBJ databases">
        <title>Conexibacter stalactiti sp. nov., isolated from stalactites in a lava cave and emended description of the genus Conexibacter.</title>
        <authorList>
            <person name="Lee S.D."/>
        </authorList>
    </citation>
    <scope>NUCLEOTIDE SEQUENCE [LARGE SCALE GENOMIC DNA]</scope>
    <source>
        <strain evidence="3">KCTC 39840</strain>
    </source>
</reference>